<evidence type="ECO:0008006" key="4">
    <source>
        <dbReference type="Google" id="ProtNLM"/>
    </source>
</evidence>
<dbReference type="InterPro" id="IPR036034">
    <property type="entry name" value="PDZ_sf"/>
</dbReference>
<protein>
    <recommendedName>
        <fullName evidence="4">PDZ domain-containing protein</fullName>
    </recommendedName>
</protein>
<feature type="region of interest" description="Disordered" evidence="1">
    <location>
        <begin position="340"/>
        <end position="382"/>
    </location>
</feature>
<accession>A0A8J2WWR7</accession>
<sequence>MAKAKPQPKRNTRSTAKPAAKAAPKKRPAAAKPAPKKKPAAAKPAPKKKPAAAKPPPKKRPARKPSARAREAEEAPAERLRKAARTLGGDAGPRTSSRPRKASARAREAAEDVEEDEQPAPKKKVRKRATQWAGVPPVNIAAPRPPASREKGYYKERALQRLGELIPKAVEPPKEIKKYPVGPRREKVLTLSDLEAKGLVGVKKPILPKSWLAHDEDLVFDTVDVVVKAEPTFGMYLKNVDERCVVRGFVENADAVDKLKCNDVLIAVGNIDARAVGFRATLAKLEKCYDTGAAALRVARPRLRSDLVFEARTFAAPAAAPAPAPAPAPAADDDESFLDRPALLAPAPGPARAAAAPVPAARGGPVAPVPGPAPAALLPAIDDEEEEAELVCRPRKVGGG</sequence>
<feature type="compositionally biased region" description="Basic residues" evidence="1">
    <location>
        <begin position="23"/>
        <end position="67"/>
    </location>
</feature>
<reference evidence="2" key="1">
    <citation type="submission" date="2021-11" db="EMBL/GenBank/DDBJ databases">
        <authorList>
            <consortium name="Genoscope - CEA"/>
            <person name="William W."/>
        </authorList>
    </citation>
    <scope>NUCLEOTIDE SEQUENCE</scope>
</reference>
<dbReference type="OrthoDB" id="10687962at2759"/>
<dbReference type="EMBL" id="CAKKNE010000002">
    <property type="protein sequence ID" value="CAH0368905.1"/>
    <property type="molecule type" value="Genomic_DNA"/>
</dbReference>
<name>A0A8J2WWR7_9STRA</name>
<feature type="compositionally biased region" description="Basic residues" evidence="1">
    <location>
        <begin position="1"/>
        <end position="12"/>
    </location>
</feature>
<dbReference type="AlphaFoldDB" id="A0A8J2WWR7"/>
<feature type="region of interest" description="Disordered" evidence="1">
    <location>
        <begin position="1"/>
        <end position="130"/>
    </location>
</feature>
<proteinExistence type="predicted"/>
<comment type="caution">
    <text evidence="2">The sequence shown here is derived from an EMBL/GenBank/DDBJ whole genome shotgun (WGS) entry which is preliminary data.</text>
</comment>
<gene>
    <name evidence="2" type="ORF">PECAL_2P20060</name>
</gene>
<dbReference type="Proteomes" id="UP000789595">
    <property type="component" value="Unassembled WGS sequence"/>
</dbReference>
<evidence type="ECO:0000313" key="2">
    <source>
        <dbReference type="EMBL" id="CAH0368905.1"/>
    </source>
</evidence>
<evidence type="ECO:0000256" key="1">
    <source>
        <dbReference type="SAM" id="MobiDB-lite"/>
    </source>
</evidence>
<feature type="compositionally biased region" description="Basic and acidic residues" evidence="1">
    <location>
        <begin position="68"/>
        <end position="81"/>
    </location>
</feature>
<dbReference type="SUPFAM" id="SSF50156">
    <property type="entry name" value="PDZ domain-like"/>
    <property type="match status" value="1"/>
</dbReference>
<feature type="compositionally biased region" description="Low complexity" evidence="1">
    <location>
        <begin position="340"/>
        <end position="366"/>
    </location>
</feature>
<evidence type="ECO:0000313" key="3">
    <source>
        <dbReference type="Proteomes" id="UP000789595"/>
    </source>
</evidence>
<organism evidence="2 3">
    <name type="scientific">Pelagomonas calceolata</name>
    <dbReference type="NCBI Taxonomy" id="35677"/>
    <lineage>
        <taxon>Eukaryota</taxon>
        <taxon>Sar</taxon>
        <taxon>Stramenopiles</taxon>
        <taxon>Ochrophyta</taxon>
        <taxon>Pelagophyceae</taxon>
        <taxon>Pelagomonadales</taxon>
        <taxon>Pelagomonadaceae</taxon>
        <taxon>Pelagomonas</taxon>
    </lineage>
</organism>
<keyword evidence="3" id="KW-1185">Reference proteome</keyword>